<dbReference type="EMBL" id="CP038145">
    <property type="protein sequence ID" value="QBQ63888.1"/>
    <property type="molecule type" value="Genomic_DNA"/>
</dbReference>
<evidence type="ECO:0000256" key="2">
    <source>
        <dbReference type="ARBA" id="ARBA00022695"/>
    </source>
</evidence>
<reference evidence="9 10" key="1">
    <citation type="submission" date="2019-03" db="EMBL/GenBank/DDBJ databases">
        <authorList>
            <person name="Che Y."/>
            <person name="Zhou L."/>
        </authorList>
    </citation>
    <scope>NUCLEOTIDE SEQUENCE [LARGE SCALE GENOMIC DNA]</scope>
    <source>
        <strain evidence="9 10">AIFJ1607</strain>
    </source>
</reference>
<evidence type="ECO:0000256" key="1">
    <source>
        <dbReference type="ARBA" id="ARBA00022679"/>
    </source>
</evidence>
<evidence type="ECO:0000313" key="10">
    <source>
        <dbReference type="Proteomes" id="UP000294444"/>
    </source>
</evidence>
<keyword evidence="1" id="KW-0808">Transferase</keyword>
<dbReference type="KEGG" id="aio:EXH44_06400"/>
<keyword evidence="2" id="KW-0548">Nucleotidyltransferase</keyword>
<evidence type="ECO:0000256" key="6">
    <source>
        <dbReference type="ARBA" id="ARBA00047939"/>
    </source>
</evidence>
<evidence type="ECO:0000256" key="5">
    <source>
        <dbReference type="ARBA" id="ARBA00034531"/>
    </source>
</evidence>
<dbReference type="AlphaFoldDB" id="A0A4P7CFV4"/>
<dbReference type="GO" id="GO:0070733">
    <property type="term" value="F:AMPylase activity"/>
    <property type="evidence" value="ECO:0007669"/>
    <property type="project" value="UniProtKB-EC"/>
</dbReference>
<dbReference type="PROSITE" id="PS51459">
    <property type="entry name" value="FIDO"/>
    <property type="match status" value="1"/>
</dbReference>
<name>A0A4P7CFV4_9PAST</name>
<dbReference type="EC" id="2.7.7.108" evidence="5"/>
<evidence type="ECO:0000256" key="3">
    <source>
        <dbReference type="ARBA" id="ARBA00022741"/>
    </source>
</evidence>
<evidence type="ECO:0000256" key="7">
    <source>
        <dbReference type="ARBA" id="ARBA00048696"/>
    </source>
</evidence>
<dbReference type="GO" id="GO:0051302">
    <property type="term" value="P:regulation of cell division"/>
    <property type="evidence" value="ECO:0007669"/>
    <property type="project" value="TreeGrafter"/>
</dbReference>
<gene>
    <name evidence="9" type="ORF">EXH44_06400</name>
</gene>
<keyword evidence="3" id="KW-0547">Nucleotide-binding</keyword>
<sequence>MKYGSGRDPYLNQAGILKNKLGAKTEEELDLAETIFVLRKLTLLLQKPLEGKFDLAHLKAIHKFLFEDVYEWAGELRTISISKGSSMFALPLRIELEANKLFAQLKAENYLRELALEPFIQRLAFYWGEINMLHPFREGNGRTQRAFLILLARQAGYQIHFGQLSPEENIEASIKSQRCDYSLLEQIIRQRIKQL</sequence>
<keyword evidence="4" id="KW-0067">ATP-binding</keyword>
<dbReference type="InterPro" id="IPR003812">
    <property type="entry name" value="Fido"/>
</dbReference>
<comment type="catalytic activity">
    <reaction evidence="7">
        <text>L-tyrosyl-[protein] + ATP = O-(5'-adenylyl)-L-tyrosyl-[protein] + diphosphate</text>
        <dbReference type="Rhea" id="RHEA:54288"/>
        <dbReference type="Rhea" id="RHEA-COMP:10136"/>
        <dbReference type="Rhea" id="RHEA-COMP:13846"/>
        <dbReference type="ChEBI" id="CHEBI:30616"/>
        <dbReference type="ChEBI" id="CHEBI:33019"/>
        <dbReference type="ChEBI" id="CHEBI:46858"/>
        <dbReference type="ChEBI" id="CHEBI:83624"/>
        <dbReference type="EC" id="2.7.7.108"/>
    </reaction>
</comment>
<accession>A0A4P7CFV4</accession>
<protein>
    <recommendedName>
        <fullName evidence="5">protein adenylyltransferase</fullName>
        <ecNumber evidence="5">2.7.7.108</ecNumber>
    </recommendedName>
</protein>
<dbReference type="PANTHER" id="PTHR39560">
    <property type="entry name" value="PROTEIN ADENYLYLTRANSFERASE FIC-RELATED"/>
    <property type="match status" value="1"/>
</dbReference>
<organism evidence="9 10">
    <name type="scientific">Actinobacillus indolicus</name>
    <dbReference type="NCBI Taxonomy" id="51049"/>
    <lineage>
        <taxon>Bacteria</taxon>
        <taxon>Pseudomonadati</taxon>
        <taxon>Pseudomonadota</taxon>
        <taxon>Gammaproteobacteria</taxon>
        <taxon>Pasteurellales</taxon>
        <taxon>Pasteurellaceae</taxon>
        <taxon>Actinobacillus</taxon>
    </lineage>
</organism>
<comment type="catalytic activity">
    <reaction evidence="6">
        <text>L-threonyl-[protein] + ATP = 3-O-(5'-adenylyl)-L-threonyl-[protein] + diphosphate</text>
        <dbReference type="Rhea" id="RHEA:54292"/>
        <dbReference type="Rhea" id="RHEA-COMP:11060"/>
        <dbReference type="Rhea" id="RHEA-COMP:13847"/>
        <dbReference type="ChEBI" id="CHEBI:30013"/>
        <dbReference type="ChEBI" id="CHEBI:30616"/>
        <dbReference type="ChEBI" id="CHEBI:33019"/>
        <dbReference type="ChEBI" id="CHEBI:138113"/>
        <dbReference type="EC" id="2.7.7.108"/>
    </reaction>
</comment>
<dbReference type="Pfam" id="PF02661">
    <property type="entry name" value="Fic"/>
    <property type="match status" value="1"/>
</dbReference>
<proteinExistence type="predicted"/>
<evidence type="ECO:0000256" key="4">
    <source>
        <dbReference type="ARBA" id="ARBA00022840"/>
    </source>
</evidence>
<dbReference type="Proteomes" id="UP000294444">
    <property type="component" value="Chromosome"/>
</dbReference>
<dbReference type="InterPro" id="IPR036597">
    <property type="entry name" value="Fido-like_dom_sf"/>
</dbReference>
<dbReference type="Gene3D" id="1.10.3290.10">
    <property type="entry name" value="Fido-like domain"/>
    <property type="match status" value="1"/>
</dbReference>
<evidence type="ECO:0000259" key="8">
    <source>
        <dbReference type="PROSITE" id="PS51459"/>
    </source>
</evidence>
<feature type="domain" description="Fido" evidence="8">
    <location>
        <begin position="53"/>
        <end position="190"/>
    </location>
</feature>
<dbReference type="GO" id="GO:0005524">
    <property type="term" value="F:ATP binding"/>
    <property type="evidence" value="ECO:0007669"/>
    <property type="project" value="UniProtKB-KW"/>
</dbReference>
<evidence type="ECO:0000313" key="9">
    <source>
        <dbReference type="EMBL" id="QBQ63888.1"/>
    </source>
</evidence>
<dbReference type="PANTHER" id="PTHR39560:SF1">
    <property type="entry name" value="PROTEIN ADENYLYLTRANSFERASE FIC-RELATED"/>
    <property type="match status" value="1"/>
</dbReference>
<dbReference type="SUPFAM" id="SSF140931">
    <property type="entry name" value="Fic-like"/>
    <property type="match status" value="1"/>
</dbReference>
<dbReference type="RefSeq" id="WP_162856726.1">
    <property type="nucleotide sequence ID" value="NZ_CP038145.1"/>
</dbReference>
<keyword evidence="10" id="KW-1185">Reference proteome</keyword>